<dbReference type="VEuPathDB" id="FungiDB:ACJ73_10035"/>
<dbReference type="STRING" id="1658174.A0A1J9P0Z2"/>
<dbReference type="OrthoDB" id="3645574at2759"/>
<dbReference type="EMBL" id="LGTZ01003279">
    <property type="protein sequence ID" value="OJD09886.1"/>
    <property type="molecule type" value="Genomic_DNA"/>
</dbReference>
<accession>A0A1J9P0Z2</accession>
<organism evidence="1 2">
    <name type="scientific">Blastomyces percursus</name>
    <dbReference type="NCBI Taxonomy" id="1658174"/>
    <lineage>
        <taxon>Eukaryota</taxon>
        <taxon>Fungi</taxon>
        <taxon>Dikarya</taxon>
        <taxon>Ascomycota</taxon>
        <taxon>Pezizomycotina</taxon>
        <taxon>Eurotiomycetes</taxon>
        <taxon>Eurotiomycetidae</taxon>
        <taxon>Onygenales</taxon>
        <taxon>Ajellomycetaceae</taxon>
        <taxon>Blastomyces</taxon>
    </lineage>
</organism>
<keyword evidence="2" id="KW-1185">Reference proteome</keyword>
<reference evidence="1 2" key="1">
    <citation type="submission" date="2015-08" db="EMBL/GenBank/DDBJ databases">
        <title>Emmonsia species relationships and genome sequence.</title>
        <authorList>
            <person name="Cuomo C.A."/>
            <person name="Schwartz I.S."/>
            <person name="Kenyon C."/>
            <person name="De Hoog G.S."/>
            <person name="Govender N.P."/>
            <person name="Botha A."/>
            <person name="Moreno L."/>
            <person name="De Vries M."/>
            <person name="Munoz J.F."/>
            <person name="Stielow J.B."/>
        </authorList>
    </citation>
    <scope>NUCLEOTIDE SEQUENCE [LARGE SCALE GENOMIC DNA]</scope>
    <source>
        <strain evidence="1 2">EI222</strain>
    </source>
</reference>
<proteinExistence type="predicted"/>
<dbReference type="Proteomes" id="UP000242791">
    <property type="component" value="Unassembled WGS sequence"/>
</dbReference>
<name>A0A1J9P0Z2_9EURO</name>
<protein>
    <submittedName>
        <fullName evidence="1">Uncharacterized protein</fullName>
    </submittedName>
</protein>
<sequence>MISNPATSEPQKKNLQIAITLYELRVLPGRLKYIQDGIPTIPRHYTYRSIESYILDILQCHDNRICYQPNAIHTTNDGEQQLAALTMMRGLLPQPAPEQYIRRSRLDLEWACSFPIEMQTPPYWLTGRPIDDIEHGEHLQTFKTVMSEFIDAFEAQEKIISHSENTLQTNLLRKCWAMEASGIFKPCTARKECCVFLSSISNAVIAKTTVHYASSTIRSVHTGV</sequence>
<gene>
    <name evidence="1" type="ORF">ACJ73_10035</name>
</gene>
<dbReference type="AlphaFoldDB" id="A0A1J9P0Z2"/>
<comment type="caution">
    <text evidence="1">The sequence shown here is derived from an EMBL/GenBank/DDBJ whole genome shotgun (WGS) entry which is preliminary data.</text>
</comment>
<evidence type="ECO:0000313" key="1">
    <source>
        <dbReference type="EMBL" id="OJD09886.1"/>
    </source>
</evidence>
<evidence type="ECO:0000313" key="2">
    <source>
        <dbReference type="Proteomes" id="UP000242791"/>
    </source>
</evidence>